<feature type="region of interest" description="Disordered" evidence="1">
    <location>
        <begin position="199"/>
        <end position="219"/>
    </location>
</feature>
<evidence type="ECO:0008006" key="4">
    <source>
        <dbReference type="Google" id="ProtNLM"/>
    </source>
</evidence>
<protein>
    <recommendedName>
        <fullName evidence="4">EcsC family protein</fullName>
    </recommendedName>
</protein>
<evidence type="ECO:0000313" key="3">
    <source>
        <dbReference type="Proteomes" id="UP001320876"/>
    </source>
</evidence>
<accession>A0ABT3GMC9</accession>
<organism evidence="2 3">
    <name type="scientific">Luteolibacter arcticus</name>
    <dbReference type="NCBI Taxonomy" id="1581411"/>
    <lineage>
        <taxon>Bacteria</taxon>
        <taxon>Pseudomonadati</taxon>
        <taxon>Verrucomicrobiota</taxon>
        <taxon>Verrucomicrobiia</taxon>
        <taxon>Verrucomicrobiales</taxon>
        <taxon>Verrucomicrobiaceae</taxon>
        <taxon>Luteolibacter</taxon>
    </lineage>
</organism>
<dbReference type="RefSeq" id="WP_264488735.1">
    <property type="nucleotide sequence ID" value="NZ_JAPDDT010000009.1"/>
</dbReference>
<name>A0ABT3GMC9_9BACT</name>
<reference evidence="2 3" key="1">
    <citation type="submission" date="2022-10" db="EMBL/GenBank/DDBJ databases">
        <title>Luteolibacter arcticus strain CCTCC AB 2014275, whole genome shotgun sequencing project.</title>
        <authorList>
            <person name="Zhao G."/>
            <person name="Shen L."/>
        </authorList>
    </citation>
    <scope>NUCLEOTIDE SEQUENCE [LARGE SCALE GENOMIC DNA]</scope>
    <source>
        <strain evidence="2 3">CCTCC AB 2014275</strain>
    </source>
</reference>
<sequence>MSELPAKPDSDGFAKKIVETITGAIARIPTTEMTESPMPAEAARTIARQASLKAAAAAGTLGLPPGPLGWLTIIPEMMKVWQIQTQMVADLAGVYGQTACLSREQMTYCLFRHGAAMAVRDLVVRMGERYLVKQVSLQAFQAIAKKIGVKISQRALGKAFSRWVPVVGAVGVAGYAYFDTAQVAKTAIELFERGLEPFPDALGGREPGLLESRESPPSD</sequence>
<comment type="caution">
    <text evidence="2">The sequence shown here is derived from an EMBL/GenBank/DDBJ whole genome shotgun (WGS) entry which is preliminary data.</text>
</comment>
<evidence type="ECO:0000256" key="1">
    <source>
        <dbReference type="SAM" id="MobiDB-lite"/>
    </source>
</evidence>
<keyword evidence="3" id="KW-1185">Reference proteome</keyword>
<gene>
    <name evidence="2" type="ORF">OKA05_18825</name>
</gene>
<evidence type="ECO:0000313" key="2">
    <source>
        <dbReference type="EMBL" id="MCW1924626.1"/>
    </source>
</evidence>
<dbReference type="EMBL" id="JAPDDT010000009">
    <property type="protein sequence ID" value="MCW1924626.1"/>
    <property type="molecule type" value="Genomic_DNA"/>
</dbReference>
<dbReference type="Proteomes" id="UP001320876">
    <property type="component" value="Unassembled WGS sequence"/>
</dbReference>
<proteinExistence type="predicted"/>